<protein>
    <submittedName>
        <fullName evidence="2">Glycosyltransferase</fullName>
    </submittedName>
</protein>
<dbReference type="AlphaFoldDB" id="A0A839IZ20"/>
<reference evidence="2 3" key="1">
    <citation type="submission" date="2020-08" db="EMBL/GenBank/DDBJ databases">
        <title>Oceanospirillum sp. nov. isolated from marine sediment.</title>
        <authorList>
            <person name="Ji X."/>
        </authorList>
    </citation>
    <scope>NUCLEOTIDE SEQUENCE [LARGE SCALE GENOMIC DNA]</scope>
    <source>
        <strain evidence="2 3">D5</strain>
    </source>
</reference>
<dbReference type="Proteomes" id="UP000565262">
    <property type="component" value="Unassembled WGS sequence"/>
</dbReference>
<evidence type="ECO:0000313" key="3">
    <source>
        <dbReference type="Proteomes" id="UP000565262"/>
    </source>
</evidence>
<feature type="domain" description="Glycosyl transferase family 1" evidence="1">
    <location>
        <begin position="4"/>
        <end position="109"/>
    </location>
</feature>
<dbReference type="PANTHER" id="PTHR12526">
    <property type="entry name" value="GLYCOSYLTRANSFERASE"/>
    <property type="match status" value="1"/>
</dbReference>
<dbReference type="GO" id="GO:0016757">
    <property type="term" value="F:glycosyltransferase activity"/>
    <property type="evidence" value="ECO:0007669"/>
    <property type="project" value="InterPro"/>
</dbReference>
<evidence type="ECO:0000259" key="1">
    <source>
        <dbReference type="Pfam" id="PF00534"/>
    </source>
</evidence>
<proteinExistence type="predicted"/>
<gene>
    <name evidence="2" type="ORF">H4O21_24935</name>
</gene>
<dbReference type="InterPro" id="IPR001296">
    <property type="entry name" value="Glyco_trans_1"/>
</dbReference>
<keyword evidence="3" id="KW-1185">Reference proteome</keyword>
<dbReference type="GO" id="GO:1901135">
    <property type="term" value="P:carbohydrate derivative metabolic process"/>
    <property type="evidence" value="ECO:0007669"/>
    <property type="project" value="UniProtKB-ARBA"/>
</dbReference>
<keyword evidence="2" id="KW-0808">Transferase</keyword>
<organism evidence="2 3">
    <name type="scientific">Oceanospirillum sediminis</name>
    <dbReference type="NCBI Taxonomy" id="2760088"/>
    <lineage>
        <taxon>Bacteria</taxon>
        <taxon>Pseudomonadati</taxon>
        <taxon>Pseudomonadota</taxon>
        <taxon>Gammaproteobacteria</taxon>
        <taxon>Oceanospirillales</taxon>
        <taxon>Oceanospirillaceae</taxon>
        <taxon>Oceanospirillum</taxon>
    </lineage>
</organism>
<dbReference type="Pfam" id="PF00534">
    <property type="entry name" value="Glycos_transf_1"/>
    <property type="match status" value="1"/>
</dbReference>
<evidence type="ECO:0000313" key="2">
    <source>
        <dbReference type="EMBL" id="MBB1489854.1"/>
    </source>
</evidence>
<dbReference type="Gene3D" id="3.40.50.2000">
    <property type="entry name" value="Glycogen Phosphorylase B"/>
    <property type="match status" value="1"/>
</dbReference>
<feature type="non-terminal residue" evidence="2">
    <location>
        <position position="111"/>
    </location>
</feature>
<name>A0A839IZ20_9GAMM</name>
<dbReference type="SUPFAM" id="SSF53756">
    <property type="entry name" value="UDP-Glycosyltransferase/glycogen phosphorylase"/>
    <property type="match status" value="1"/>
</dbReference>
<comment type="caution">
    <text evidence="2">The sequence shown here is derived from an EMBL/GenBank/DDBJ whole genome shotgun (WGS) entry which is preliminary data.</text>
</comment>
<sequence>HLRIIKLLSKLEFNFTYTIVGDGDQKEAVLNEAKKLGVLEKLVHIPFTKQVNQILSKNDMFLQGSFVEGFPNALLESCVAGIPVIAFDVPGGTKEIVEHGINGFLVKNEKE</sequence>
<accession>A0A839IZ20</accession>
<feature type="non-terminal residue" evidence="2">
    <location>
        <position position="1"/>
    </location>
</feature>
<dbReference type="EMBL" id="JACJFM010000284">
    <property type="protein sequence ID" value="MBB1489854.1"/>
    <property type="molecule type" value="Genomic_DNA"/>
</dbReference>